<feature type="chain" id="PRO_5029618324" description="CDGP domain-containing protein" evidence="1">
    <location>
        <begin position="28"/>
        <end position="99"/>
    </location>
</feature>
<accession>A0A7I9ZHV4</accession>
<evidence type="ECO:0000313" key="4">
    <source>
        <dbReference type="Proteomes" id="UP000465304"/>
    </source>
</evidence>
<dbReference type="EMBL" id="BLLB01000002">
    <property type="protein sequence ID" value="GFH00612.1"/>
    <property type="molecule type" value="Genomic_DNA"/>
</dbReference>
<feature type="domain" description="CDGP" evidence="2">
    <location>
        <begin position="28"/>
        <end position="97"/>
    </location>
</feature>
<reference evidence="3 4" key="1">
    <citation type="journal article" date="2019" name="Emerg. Microbes Infect.">
        <title>Comprehensive subspecies identification of 175 nontuberculous mycobacteria species based on 7547 genomic profiles.</title>
        <authorList>
            <person name="Matsumoto Y."/>
            <person name="Kinjo T."/>
            <person name="Motooka D."/>
            <person name="Nabeya D."/>
            <person name="Jung N."/>
            <person name="Uechi K."/>
            <person name="Horii T."/>
            <person name="Iida T."/>
            <person name="Fujita J."/>
            <person name="Nakamura S."/>
        </authorList>
    </citation>
    <scope>NUCLEOTIDE SEQUENCE [LARGE SCALE GENOMIC DNA]</scope>
    <source>
        <strain evidence="3 4">JCM 30996</strain>
    </source>
</reference>
<comment type="caution">
    <text evidence="3">The sequence shown here is derived from an EMBL/GenBank/DDBJ whole genome shotgun (WGS) entry which is preliminary data.</text>
</comment>
<dbReference type="AlphaFoldDB" id="A0A7I9ZHV4"/>
<sequence>MRGIIWILGLSAGAGAISVGVAAPASAGCETQPFAQYCDGPLRADGTFERCQTTFGGPIFGQYGQVSGVVPGTYRCYPVNTDEPWPVLPLGQPQRHLWP</sequence>
<evidence type="ECO:0000313" key="3">
    <source>
        <dbReference type="EMBL" id="GFH00612.1"/>
    </source>
</evidence>
<dbReference type="Pfam" id="PF24238">
    <property type="entry name" value="CDGP"/>
    <property type="match status" value="1"/>
</dbReference>
<gene>
    <name evidence="3" type="ORF">MHIP_10950</name>
</gene>
<dbReference type="Proteomes" id="UP000465304">
    <property type="component" value="Unassembled WGS sequence"/>
</dbReference>
<protein>
    <recommendedName>
        <fullName evidence="2">CDGP domain-containing protein</fullName>
    </recommendedName>
</protein>
<organism evidence="3 4">
    <name type="scientific">Mycolicibacterium hippocampi</name>
    <dbReference type="NCBI Taxonomy" id="659824"/>
    <lineage>
        <taxon>Bacteria</taxon>
        <taxon>Bacillati</taxon>
        <taxon>Actinomycetota</taxon>
        <taxon>Actinomycetes</taxon>
        <taxon>Mycobacteriales</taxon>
        <taxon>Mycobacteriaceae</taxon>
        <taxon>Mycolicibacterium</taxon>
    </lineage>
</organism>
<keyword evidence="1" id="KW-0732">Signal</keyword>
<dbReference type="InterPro" id="IPR056271">
    <property type="entry name" value="CDGP_dom"/>
</dbReference>
<dbReference type="PROSITE" id="PS51257">
    <property type="entry name" value="PROKAR_LIPOPROTEIN"/>
    <property type="match status" value="1"/>
</dbReference>
<proteinExistence type="predicted"/>
<feature type="signal peptide" evidence="1">
    <location>
        <begin position="1"/>
        <end position="27"/>
    </location>
</feature>
<name>A0A7I9ZHV4_9MYCO</name>
<keyword evidence="4" id="KW-1185">Reference proteome</keyword>
<evidence type="ECO:0000259" key="2">
    <source>
        <dbReference type="Pfam" id="PF24238"/>
    </source>
</evidence>
<evidence type="ECO:0000256" key="1">
    <source>
        <dbReference type="SAM" id="SignalP"/>
    </source>
</evidence>